<dbReference type="EMBL" id="GL891304">
    <property type="protein sequence ID" value="EGO57296.1"/>
    <property type="molecule type" value="Genomic_DNA"/>
</dbReference>
<dbReference type="RefSeq" id="XP_009850443.1">
    <property type="nucleotide sequence ID" value="XM_009852141.1"/>
</dbReference>
<dbReference type="OrthoDB" id="10633534at2759"/>
<sequence>MAFDTSSVPLARMEQPTHMTASSSSDERRTDVRASESWETADVDMNLADREQVERTRRGFDAEEDIRPVKRLKSGGVEVYEESRERIMVTYPRLVDPVDDVDGPDTQLEDRHFSGLWDIVGENALKGATATQDENSDDGSSNSDGFSEDEECTNSSQSSSQRCRTLSPQRTPETPTILPSIEISPTGTEAGNPESQQALSNRQSMFRKQ</sequence>
<gene>
    <name evidence="2" type="ORF">NEUTE1DRAFT_109570</name>
</gene>
<protein>
    <submittedName>
        <fullName evidence="2">Uncharacterized protein</fullName>
    </submittedName>
</protein>
<feature type="compositionally biased region" description="Basic and acidic residues" evidence="1">
    <location>
        <begin position="25"/>
        <end position="36"/>
    </location>
</feature>
<evidence type="ECO:0000313" key="2">
    <source>
        <dbReference type="EMBL" id="EGO57296.1"/>
    </source>
</evidence>
<name>F8MJQ5_NEUT8</name>
<feature type="compositionally biased region" description="Polar residues" evidence="1">
    <location>
        <begin position="153"/>
        <end position="174"/>
    </location>
</feature>
<organism evidence="2 3">
    <name type="scientific">Neurospora tetrasperma (strain FGSC 2508 / ATCC MYA-4615 / P0657)</name>
    <dbReference type="NCBI Taxonomy" id="510951"/>
    <lineage>
        <taxon>Eukaryota</taxon>
        <taxon>Fungi</taxon>
        <taxon>Dikarya</taxon>
        <taxon>Ascomycota</taxon>
        <taxon>Pezizomycotina</taxon>
        <taxon>Sordariomycetes</taxon>
        <taxon>Sordariomycetidae</taxon>
        <taxon>Sordariales</taxon>
        <taxon>Sordariaceae</taxon>
        <taxon>Neurospora</taxon>
    </lineage>
</organism>
<keyword evidence="3" id="KW-1185">Reference proteome</keyword>
<dbReference type="AlphaFoldDB" id="F8MJQ5"/>
<feature type="compositionally biased region" description="Polar residues" evidence="1">
    <location>
        <begin position="183"/>
        <end position="209"/>
    </location>
</feature>
<dbReference type="GeneID" id="20822464"/>
<dbReference type="HOGENOM" id="CLU_1315733_0_0_1"/>
<evidence type="ECO:0000313" key="3">
    <source>
        <dbReference type="Proteomes" id="UP000008065"/>
    </source>
</evidence>
<feature type="compositionally biased region" description="Basic and acidic residues" evidence="1">
    <location>
        <begin position="47"/>
        <end position="66"/>
    </location>
</feature>
<dbReference type="Proteomes" id="UP000008065">
    <property type="component" value="Unassembled WGS sequence"/>
</dbReference>
<dbReference type="VEuPathDB" id="FungiDB:NEUTE1DRAFT_109570"/>
<accession>F8MJQ5</accession>
<proteinExistence type="predicted"/>
<feature type="region of interest" description="Disordered" evidence="1">
    <location>
        <begin position="1"/>
        <end position="66"/>
    </location>
</feature>
<evidence type="ECO:0000256" key="1">
    <source>
        <dbReference type="SAM" id="MobiDB-lite"/>
    </source>
</evidence>
<reference evidence="3" key="1">
    <citation type="journal article" date="2011" name="Genetics">
        <title>Massive changes in genome architecture accompany the transition to self-fertility in the filamentous fungus Neurospora tetrasperma.</title>
        <authorList>
            <person name="Ellison C.E."/>
            <person name="Stajich J.E."/>
            <person name="Jacobson D.J."/>
            <person name="Natvig D.O."/>
            <person name="Lapidus A."/>
            <person name="Foster B."/>
            <person name="Aerts A."/>
            <person name="Riley R."/>
            <person name="Lindquist E.A."/>
            <person name="Grigoriev I.V."/>
            <person name="Taylor J.W."/>
        </authorList>
    </citation>
    <scope>NUCLEOTIDE SEQUENCE [LARGE SCALE GENOMIC DNA]</scope>
    <source>
        <strain evidence="3">FGSC 2508 / P0657</strain>
    </source>
</reference>
<feature type="region of interest" description="Disordered" evidence="1">
    <location>
        <begin position="125"/>
        <end position="209"/>
    </location>
</feature>
<dbReference type="KEGG" id="nte:NEUTE1DRAFT109570"/>